<dbReference type="Gene3D" id="3.30.9.10">
    <property type="entry name" value="D-Amino Acid Oxidase, subunit A, domain 2"/>
    <property type="match status" value="1"/>
</dbReference>
<dbReference type="GO" id="GO:0003884">
    <property type="term" value="F:D-amino-acid oxidase activity"/>
    <property type="evidence" value="ECO:0007669"/>
    <property type="project" value="UniProtKB-EC"/>
</dbReference>
<evidence type="ECO:0000256" key="5">
    <source>
        <dbReference type="ARBA" id="ARBA00023002"/>
    </source>
</evidence>
<dbReference type="eggNOG" id="COG0665">
    <property type="taxonomic scope" value="Bacteria"/>
</dbReference>
<keyword evidence="3" id="KW-0285">Flavoprotein</keyword>
<reference evidence="10 11" key="1">
    <citation type="journal article" date="2014" name="BMC Genomics">
        <title>A genomic perspective on a new bacterial genus and species from the Alcaligenaceae family, Basilea psittacipulmonis.</title>
        <authorList>
            <person name="Whiteson K.L."/>
            <person name="Hernandez D."/>
            <person name="Lazarevic V."/>
            <person name="Gaia N."/>
            <person name="Farinelli L."/>
            <person name="Francois P."/>
            <person name="Pilo P."/>
            <person name="Frey J."/>
            <person name="Schrenzel J."/>
        </authorList>
    </citation>
    <scope>NUCLEOTIDE SEQUENCE [LARGE SCALE GENOMIC DNA]</scope>
    <source>
        <strain evidence="10 11">DSM 24701</strain>
    </source>
</reference>
<evidence type="ECO:0000313" key="11">
    <source>
        <dbReference type="Proteomes" id="UP000028945"/>
    </source>
</evidence>
<evidence type="ECO:0000256" key="2">
    <source>
        <dbReference type="ARBA" id="ARBA00006730"/>
    </source>
</evidence>
<evidence type="ECO:0000256" key="3">
    <source>
        <dbReference type="ARBA" id="ARBA00022630"/>
    </source>
</evidence>
<evidence type="ECO:0000256" key="4">
    <source>
        <dbReference type="ARBA" id="ARBA00022827"/>
    </source>
</evidence>
<dbReference type="EMBL" id="CP009238">
    <property type="protein sequence ID" value="AIL33080.1"/>
    <property type="molecule type" value="Genomic_DNA"/>
</dbReference>
<organism evidence="10 11">
    <name type="scientific">Basilea psittacipulmonis DSM 24701</name>
    <dbReference type="NCBI Taxonomy" id="1072685"/>
    <lineage>
        <taxon>Bacteria</taxon>
        <taxon>Pseudomonadati</taxon>
        <taxon>Pseudomonadota</taxon>
        <taxon>Betaproteobacteria</taxon>
        <taxon>Burkholderiales</taxon>
        <taxon>Alcaligenaceae</taxon>
        <taxon>Basilea</taxon>
    </lineage>
</organism>
<dbReference type="Proteomes" id="UP000028945">
    <property type="component" value="Chromosome"/>
</dbReference>
<dbReference type="PANTHER" id="PTHR11530">
    <property type="entry name" value="D-AMINO ACID OXIDASE"/>
    <property type="match status" value="1"/>
</dbReference>
<dbReference type="InterPro" id="IPR006076">
    <property type="entry name" value="FAD-dep_OxRdtase"/>
</dbReference>
<evidence type="ECO:0000313" key="10">
    <source>
        <dbReference type="EMBL" id="AIL33080.1"/>
    </source>
</evidence>
<evidence type="ECO:0000256" key="8">
    <source>
        <dbReference type="ARBA" id="ARBA00049547"/>
    </source>
</evidence>
<gene>
    <name evidence="10" type="ORF">IX83_06955</name>
</gene>
<dbReference type="AlphaFoldDB" id="A0A077DE05"/>
<evidence type="ECO:0000256" key="1">
    <source>
        <dbReference type="ARBA" id="ARBA00001974"/>
    </source>
</evidence>
<sequence length="347" mass="38730">MKVGIAGAGLLGRLLAFNLCKQGHDVTVYDPASHYKEHGAAGFTAAGMLSHVAELETGDDEVFQHGLRSLELWKQMVPELKAPVELNYHGSLLLAHRGDEGSANRLVSLLEAKCPADQMPEKISIDELKSMEPDIKNVASAWLLKNEGHIHTPQAMEALAVSAKNAIWQWNTKVTRLTPHYIHIEQEKHEFDWVFDTRGVGARDIPCHDPSLISCRNVRGVRGETYWLQLSGLNLTRPIRLLHPRYRVYIVPRKPDIVVIGASEIESEDRSPVSVRTTLELLAAAYSVLPELAEARIIHTETNLRPALANNFPRIEHEKGLTRINGLFRHGWLIGPSVVEKALNMGF</sequence>
<dbReference type="Pfam" id="PF01266">
    <property type="entry name" value="DAO"/>
    <property type="match status" value="1"/>
</dbReference>
<dbReference type="HOGENOM" id="CLU_007884_1_0_4"/>
<dbReference type="STRING" id="1072685.IX83_06955"/>
<name>A0A077DE05_9BURK</name>
<dbReference type="Gene3D" id="3.50.50.60">
    <property type="entry name" value="FAD/NAD(P)-binding domain"/>
    <property type="match status" value="1"/>
</dbReference>
<keyword evidence="5" id="KW-0560">Oxidoreductase</keyword>
<evidence type="ECO:0000256" key="6">
    <source>
        <dbReference type="ARBA" id="ARBA00039101"/>
    </source>
</evidence>
<comment type="cofactor">
    <cofactor evidence="1">
        <name>FAD</name>
        <dbReference type="ChEBI" id="CHEBI:57692"/>
    </cofactor>
</comment>
<dbReference type="GO" id="GO:0071949">
    <property type="term" value="F:FAD binding"/>
    <property type="evidence" value="ECO:0007669"/>
    <property type="project" value="InterPro"/>
</dbReference>
<comment type="similarity">
    <text evidence="2">Belongs to the DAMOX/DASOX family.</text>
</comment>
<evidence type="ECO:0000256" key="7">
    <source>
        <dbReference type="ARBA" id="ARBA00039751"/>
    </source>
</evidence>
<feature type="domain" description="FAD dependent oxidoreductase" evidence="9">
    <location>
        <begin position="3"/>
        <end position="336"/>
    </location>
</feature>
<dbReference type="SUPFAM" id="SSF51971">
    <property type="entry name" value="Nucleotide-binding domain"/>
    <property type="match status" value="1"/>
</dbReference>
<dbReference type="InterPro" id="IPR036188">
    <property type="entry name" value="FAD/NAD-bd_sf"/>
</dbReference>
<dbReference type="InterPro" id="IPR023209">
    <property type="entry name" value="DAO"/>
</dbReference>
<accession>A0A077DE05</accession>
<dbReference type="EC" id="1.4.3.3" evidence="6"/>
<dbReference type="RefSeq" id="WP_038500612.1">
    <property type="nucleotide sequence ID" value="NZ_AFWK01000104.1"/>
</dbReference>
<proteinExistence type="inferred from homology"/>
<dbReference type="SUPFAM" id="SSF54373">
    <property type="entry name" value="FAD-linked reductases, C-terminal domain"/>
    <property type="match status" value="1"/>
</dbReference>
<dbReference type="PANTHER" id="PTHR11530:SF11">
    <property type="entry name" value="D-ASPARTATE OXIDASE"/>
    <property type="match status" value="1"/>
</dbReference>
<evidence type="ECO:0000259" key="9">
    <source>
        <dbReference type="Pfam" id="PF01266"/>
    </source>
</evidence>
<protein>
    <recommendedName>
        <fullName evidence="7">D-amino-acid oxidase</fullName>
        <ecNumber evidence="6">1.4.3.3</ecNumber>
    </recommendedName>
</protein>
<dbReference type="KEGG" id="bpsi:IX83_06955"/>
<keyword evidence="4" id="KW-0274">FAD</keyword>
<keyword evidence="11" id="KW-1185">Reference proteome</keyword>
<dbReference type="OrthoDB" id="9790035at2"/>
<dbReference type="GO" id="GO:0046416">
    <property type="term" value="P:D-amino acid metabolic process"/>
    <property type="evidence" value="ECO:0007669"/>
    <property type="project" value="InterPro"/>
</dbReference>
<comment type="catalytic activity">
    <reaction evidence="8">
        <text>a D-alpha-amino acid + O2 + H2O = a 2-oxocarboxylate + H2O2 + NH4(+)</text>
        <dbReference type="Rhea" id="RHEA:21816"/>
        <dbReference type="ChEBI" id="CHEBI:15377"/>
        <dbReference type="ChEBI" id="CHEBI:15379"/>
        <dbReference type="ChEBI" id="CHEBI:16240"/>
        <dbReference type="ChEBI" id="CHEBI:28938"/>
        <dbReference type="ChEBI" id="CHEBI:35179"/>
        <dbReference type="ChEBI" id="CHEBI:59871"/>
        <dbReference type="EC" id="1.4.3.3"/>
    </reaction>
    <physiologicalReaction direction="left-to-right" evidence="8">
        <dbReference type="Rhea" id="RHEA:21817"/>
    </physiologicalReaction>
</comment>